<reference evidence="1 2" key="1">
    <citation type="journal article" date="2015" name="Genome Announc.">
        <title>Expanding the biotechnology potential of lactobacilli through comparative genomics of 213 strains and associated genera.</title>
        <authorList>
            <person name="Sun Z."/>
            <person name="Harris H.M."/>
            <person name="McCann A."/>
            <person name="Guo C."/>
            <person name="Argimon S."/>
            <person name="Zhang W."/>
            <person name="Yang X."/>
            <person name="Jeffery I.B."/>
            <person name="Cooney J.C."/>
            <person name="Kagawa T.F."/>
            <person name="Liu W."/>
            <person name="Song Y."/>
            <person name="Salvetti E."/>
            <person name="Wrobel A."/>
            <person name="Rasinkangas P."/>
            <person name="Parkhill J."/>
            <person name="Rea M.C."/>
            <person name="O'Sullivan O."/>
            <person name="Ritari J."/>
            <person name="Douillard F.P."/>
            <person name="Paul Ross R."/>
            <person name="Yang R."/>
            <person name="Briner A.E."/>
            <person name="Felis G.E."/>
            <person name="de Vos W.M."/>
            <person name="Barrangou R."/>
            <person name="Klaenhammer T.R."/>
            <person name="Caufield P.W."/>
            <person name="Cui Y."/>
            <person name="Zhang H."/>
            <person name="O'Toole P.W."/>
        </authorList>
    </citation>
    <scope>NUCLEOTIDE SEQUENCE [LARGE SCALE GENOMIC DNA]</scope>
    <source>
        <strain evidence="1 2">DSM 14340</strain>
    </source>
</reference>
<dbReference type="OrthoDB" id="2303333at2"/>
<sequence length="95" mass="10595">MSFKLIFANNQTLVVQATDTIHAWKNDTSYLNVGEDQAFYLEEIFKGTSESITTETHTNPLASLAGLLADADWLTLDDQPTTYYQTSNIVSLTTE</sequence>
<proteinExistence type="predicted"/>
<dbReference type="Proteomes" id="UP000051264">
    <property type="component" value="Unassembled WGS sequence"/>
</dbReference>
<dbReference type="PATRIC" id="fig|1423747.3.peg.55"/>
<dbReference type="AlphaFoldDB" id="A0A0R1RZ54"/>
<dbReference type="EMBL" id="AZEX01000063">
    <property type="protein sequence ID" value="KRL58851.1"/>
    <property type="molecule type" value="Genomic_DNA"/>
</dbReference>
<name>A0A0R1RZ54_9LACO</name>
<comment type="caution">
    <text evidence="1">The sequence shown here is derived from an EMBL/GenBank/DDBJ whole genome shotgun (WGS) entry which is preliminary data.</text>
</comment>
<organism evidence="1 2">
    <name type="scientific">Latilactobacillus fuchuensis DSM 14340 = JCM 11249</name>
    <dbReference type="NCBI Taxonomy" id="1423747"/>
    <lineage>
        <taxon>Bacteria</taxon>
        <taxon>Bacillati</taxon>
        <taxon>Bacillota</taxon>
        <taxon>Bacilli</taxon>
        <taxon>Lactobacillales</taxon>
        <taxon>Lactobacillaceae</taxon>
        <taxon>Latilactobacillus</taxon>
    </lineage>
</organism>
<protein>
    <submittedName>
        <fullName evidence="1">Uncharacterized protein</fullName>
    </submittedName>
</protein>
<dbReference type="RefSeq" id="WP_025083504.1">
    <property type="nucleotide sequence ID" value="NZ_AZEX01000063.1"/>
</dbReference>
<gene>
    <name evidence="1" type="ORF">FC69_GL000054</name>
</gene>
<accession>A0A0R1RZ54</accession>
<evidence type="ECO:0000313" key="1">
    <source>
        <dbReference type="EMBL" id="KRL58851.1"/>
    </source>
</evidence>
<evidence type="ECO:0000313" key="2">
    <source>
        <dbReference type="Proteomes" id="UP000051264"/>
    </source>
</evidence>